<evidence type="ECO:0000259" key="2">
    <source>
        <dbReference type="PROSITE" id="PS50191"/>
    </source>
</evidence>
<dbReference type="InterPro" id="IPR036865">
    <property type="entry name" value="CRAL-TRIO_dom_sf"/>
</dbReference>
<feature type="domain" description="CRAL-TRIO" evidence="2">
    <location>
        <begin position="180"/>
        <end position="339"/>
    </location>
</feature>
<protein>
    <recommendedName>
        <fullName evidence="2">CRAL-TRIO domain-containing protein</fullName>
    </recommendedName>
</protein>
<reference evidence="3 4" key="1">
    <citation type="journal article" date="2024" name="Science">
        <title>Giant polyketide synthase enzymes in the biosynthesis of giant marine polyether toxins.</title>
        <authorList>
            <person name="Fallon T.R."/>
            <person name="Shende V.V."/>
            <person name="Wierzbicki I.H."/>
            <person name="Pendleton A.L."/>
            <person name="Watervoot N.F."/>
            <person name="Auber R.P."/>
            <person name="Gonzalez D.J."/>
            <person name="Wisecaver J.H."/>
            <person name="Moore B.S."/>
        </authorList>
    </citation>
    <scope>NUCLEOTIDE SEQUENCE [LARGE SCALE GENOMIC DNA]</scope>
    <source>
        <strain evidence="3 4">12B1</strain>
    </source>
</reference>
<dbReference type="InterPro" id="IPR001251">
    <property type="entry name" value="CRAL-TRIO_dom"/>
</dbReference>
<proteinExistence type="predicted"/>
<dbReference type="Proteomes" id="UP001515480">
    <property type="component" value="Unassembled WGS sequence"/>
</dbReference>
<evidence type="ECO:0000256" key="1">
    <source>
        <dbReference type="SAM" id="SignalP"/>
    </source>
</evidence>
<dbReference type="Pfam" id="PF00650">
    <property type="entry name" value="CRAL_TRIO"/>
    <property type="match status" value="1"/>
</dbReference>
<accession>A0AB34IL49</accession>
<dbReference type="PANTHER" id="PTHR45657">
    <property type="entry name" value="CRAL-TRIO DOMAIN-CONTAINING PROTEIN YKL091C-RELATED"/>
    <property type="match status" value="1"/>
</dbReference>
<gene>
    <name evidence="3" type="ORF">AB1Y20_013306</name>
</gene>
<dbReference type="Gene3D" id="3.40.525.10">
    <property type="entry name" value="CRAL-TRIO lipid binding domain"/>
    <property type="match status" value="1"/>
</dbReference>
<sequence length="339" mass="37462">MLLALLLVLYVVAMLTLVSFLQTEALDPSAPHTAVADDHGFASRHANAQRQLSVFAPPMASADEERIIAAAVDLLSTSNPPLRGFLERRPPLAMLHMQLLRHLRALGAKGTASALAGSYRRAWERRAANHEAAVERRGEVATWQMPASAGHWPAARELTHGEWAVRFVKIGLNCGRTTCGCPVKVERIGTYDTSAIVVEAHGEEKLKEFYHSLLECQAEALDTDSLAAGRMLRAYEVFDLRGIRLAQVNLATLRFARSMLTTFSMCYPETTSRAVIINMPSFLRMPLRGLLEVLPERVRAKVSIFGDDYQQVLASELDADALKLLSADHNDVVSHRCPR</sequence>
<dbReference type="PANTHER" id="PTHR45657:SF1">
    <property type="entry name" value="CRAL-TRIO DOMAIN-CONTAINING PROTEIN YKL091C-RELATED"/>
    <property type="match status" value="1"/>
</dbReference>
<dbReference type="SUPFAM" id="SSF52087">
    <property type="entry name" value="CRAL/TRIO domain"/>
    <property type="match status" value="1"/>
</dbReference>
<dbReference type="InterPro" id="IPR051026">
    <property type="entry name" value="PI/PC_transfer"/>
</dbReference>
<dbReference type="CDD" id="cd00170">
    <property type="entry name" value="SEC14"/>
    <property type="match status" value="1"/>
</dbReference>
<comment type="caution">
    <text evidence="3">The sequence shown here is derived from an EMBL/GenBank/DDBJ whole genome shotgun (WGS) entry which is preliminary data.</text>
</comment>
<name>A0AB34IL49_PRYPA</name>
<feature type="chain" id="PRO_5044261048" description="CRAL-TRIO domain-containing protein" evidence="1">
    <location>
        <begin position="26"/>
        <end position="339"/>
    </location>
</feature>
<feature type="signal peptide" evidence="1">
    <location>
        <begin position="1"/>
        <end position="25"/>
    </location>
</feature>
<dbReference type="EMBL" id="JBGBPQ010000023">
    <property type="protein sequence ID" value="KAL1500658.1"/>
    <property type="molecule type" value="Genomic_DNA"/>
</dbReference>
<keyword evidence="4" id="KW-1185">Reference proteome</keyword>
<dbReference type="AlphaFoldDB" id="A0AB34IL49"/>
<evidence type="ECO:0000313" key="3">
    <source>
        <dbReference type="EMBL" id="KAL1500658.1"/>
    </source>
</evidence>
<keyword evidence="1" id="KW-0732">Signal</keyword>
<organism evidence="3 4">
    <name type="scientific">Prymnesium parvum</name>
    <name type="common">Toxic golden alga</name>
    <dbReference type="NCBI Taxonomy" id="97485"/>
    <lineage>
        <taxon>Eukaryota</taxon>
        <taxon>Haptista</taxon>
        <taxon>Haptophyta</taxon>
        <taxon>Prymnesiophyceae</taxon>
        <taxon>Prymnesiales</taxon>
        <taxon>Prymnesiaceae</taxon>
        <taxon>Prymnesium</taxon>
    </lineage>
</organism>
<dbReference type="PROSITE" id="PS50191">
    <property type="entry name" value="CRAL_TRIO"/>
    <property type="match status" value="1"/>
</dbReference>
<evidence type="ECO:0000313" key="4">
    <source>
        <dbReference type="Proteomes" id="UP001515480"/>
    </source>
</evidence>